<gene>
    <name evidence="1" type="ORF">PIBRA_LOCUS2200</name>
</gene>
<organism evidence="1 2">
    <name type="scientific">Pieris brassicae</name>
    <name type="common">White butterfly</name>
    <name type="synonym">Large white butterfly</name>
    <dbReference type="NCBI Taxonomy" id="7116"/>
    <lineage>
        <taxon>Eukaryota</taxon>
        <taxon>Metazoa</taxon>
        <taxon>Ecdysozoa</taxon>
        <taxon>Arthropoda</taxon>
        <taxon>Hexapoda</taxon>
        <taxon>Insecta</taxon>
        <taxon>Pterygota</taxon>
        <taxon>Neoptera</taxon>
        <taxon>Endopterygota</taxon>
        <taxon>Lepidoptera</taxon>
        <taxon>Glossata</taxon>
        <taxon>Ditrysia</taxon>
        <taxon>Papilionoidea</taxon>
        <taxon>Pieridae</taxon>
        <taxon>Pierinae</taxon>
        <taxon>Pieris</taxon>
    </lineage>
</organism>
<dbReference type="EMBL" id="CALOZG010000003">
    <property type="protein sequence ID" value="CAH3991784.1"/>
    <property type="molecule type" value="Genomic_DNA"/>
</dbReference>
<dbReference type="Proteomes" id="UP001152562">
    <property type="component" value="Unassembled WGS sequence"/>
</dbReference>
<protein>
    <submittedName>
        <fullName evidence="1">Uncharacterized protein</fullName>
    </submittedName>
</protein>
<sequence length="87" mass="9883">MRYQSRVFVQEVYSSKVDLTQTGAYRIETRNLKPVPLDCLSLSISGGRLLTLLLRESLFLRIYRGAGDGPFYALQGHSSDFVTLRLQ</sequence>
<name>A0A9P0T030_PIEBR</name>
<accession>A0A9P0T030</accession>
<proteinExistence type="predicted"/>
<keyword evidence="2" id="KW-1185">Reference proteome</keyword>
<reference evidence="1" key="1">
    <citation type="submission" date="2022-05" db="EMBL/GenBank/DDBJ databases">
        <authorList>
            <person name="Okamura Y."/>
        </authorList>
    </citation>
    <scope>NUCLEOTIDE SEQUENCE</scope>
</reference>
<evidence type="ECO:0000313" key="2">
    <source>
        <dbReference type="Proteomes" id="UP001152562"/>
    </source>
</evidence>
<evidence type="ECO:0000313" key="1">
    <source>
        <dbReference type="EMBL" id="CAH3991784.1"/>
    </source>
</evidence>
<dbReference type="AlphaFoldDB" id="A0A9P0T030"/>
<comment type="caution">
    <text evidence="1">The sequence shown here is derived from an EMBL/GenBank/DDBJ whole genome shotgun (WGS) entry which is preliminary data.</text>
</comment>